<dbReference type="InterPro" id="IPR000073">
    <property type="entry name" value="AB_hydrolase_1"/>
</dbReference>
<evidence type="ECO:0000256" key="1">
    <source>
        <dbReference type="SAM" id="SignalP"/>
    </source>
</evidence>
<accession>A0ABX7ZMF9</accession>
<dbReference type="EMBL" id="CP046730">
    <property type="protein sequence ID" value="QUP56490.1"/>
    <property type="molecule type" value="Genomic_DNA"/>
</dbReference>
<dbReference type="InterPro" id="IPR029058">
    <property type="entry name" value="AB_hydrolase_fold"/>
</dbReference>
<name>A0ABX7ZMF9_9RALS</name>
<dbReference type="Gene3D" id="3.40.50.1820">
    <property type="entry name" value="alpha/beta hydrolase"/>
    <property type="match status" value="1"/>
</dbReference>
<keyword evidence="1" id="KW-0732">Signal</keyword>
<gene>
    <name evidence="3" type="ORF">GO998_22680</name>
</gene>
<evidence type="ECO:0000313" key="4">
    <source>
        <dbReference type="Proteomes" id="UP000677898"/>
    </source>
</evidence>
<feature type="domain" description="AB hydrolase-1" evidence="2">
    <location>
        <begin position="59"/>
        <end position="289"/>
    </location>
</feature>
<feature type="chain" id="PRO_5046248270" evidence="1">
    <location>
        <begin position="24"/>
        <end position="310"/>
    </location>
</feature>
<geneLocation type="plasmid" evidence="3 4">
    <name>pLLRS-1</name>
</geneLocation>
<dbReference type="SUPFAM" id="SSF53474">
    <property type="entry name" value="alpha/beta-Hydrolases"/>
    <property type="match status" value="1"/>
</dbReference>
<proteinExistence type="predicted"/>
<keyword evidence="3" id="KW-0378">Hydrolase</keyword>
<protein>
    <submittedName>
        <fullName evidence="3">Alpha/beta fold hydrolase</fullName>
    </submittedName>
</protein>
<dbReference type="Pfam" id="PF00561">
    <property type="entry name" value="Abhydrolase_1"/>
    <property type="match status" value="1"/>
</dbReference>
<sequence>MRTTLLAVMFLCLAACRSPLLTASATAPTPRTWDLPPGVKSLPVNGYDMAYIEQGSGVPVVLIPGTGADYRFFGAQMGPFAEKYRVISVSLRHFYPEPWNGEGEFSLDQHAHDLVTFIRQLKAGPVHLVGHSRGGTLALYVAKAAPELVRSLSLSEPGSGMRAFMPASSTSSAGEERRALYREMAEKFKQGDKDAGLIAFATFINGPGGWDAMSESAKQGYRDNAWTFIASDNEGSHWAPYTCEDAQRIEAPVLLLRSEKITPLMSQVQANLLPCLKHAEQVRIMNSGHTMPRINPTAFNAAVLAFIDAH</sequence>
<feature type="signal peptide" evidence="1">
    <location>
        <begin position="1"/>
        <end position="23"/>
    </location>
</feature>
<keyword evidence="4" id="KW-1185">Reference proteome</keyword>
<dbReference type="PANTHER" id="PTHR46438">
    <property type="entry name" value="ALPHA/BETA-HYDROLASES SUPERFAMILY PROTEIN"/>
    <property type="match status" value="1"/>
</dbReference>
<reference evidence="3 4" key="1">
    <citation type="journal article" date="2021" name="Phytopathology">
        <title>Complete genome sequence of Ralstonia syzygii subsp. indonesiensis strain LLRS-1, isolated from wilted tobacco in China.</title>
        <authorList>
            <person name="Lu C.H."/>
            <person name="Li J.Y."/>
            <person name="Mi M.G."/>
            <person name="Lin Z.L."/>
            <person name="Jiang N."/>
            <person name="Gai X."/>
            <person name="Ma J.H."/>
            <person name="Lei L.P."/>
            <person name="Xia Z.Y."/>
        </authorList>
    </citation>
    <scope>NUCLEOTIDE SEQUENCE [LARGE SCALE GENOMIC DNA]</scope>
    <source>
        <strain evidence="3 4">LLRS-1</strain>
    </source>
</reference>
<dbReference type="GO" id="GO:0016787">
    <property type="term" value="F:hydrolase activity"/>
    <property type="evidence" value="ECO:0007669"/>
    <property type="project" value="UniProtKB-KW"/>
</dbReference>
<keyword evidence="3" id="KW-0614">Plasmid</keyword>
<evidence type="ECO:0000259" key="2">
    <source>
        <dbReference type="Pfam" id="PF00561"/>
    </source>
</evidence>
<evidence type="ECO:0000313" key="3">
    <source>
        <dbReference type="EMBL" id="QUP56490.1"/>
    </source>
</evidence>
<dbReference type="Proteomes" id="UP000677898">
    <property type="component" value="Plasmid pLLRS-1"/>
</dbReference>
<organism evidence="3 4">
    <name type="scientific">Ralstonia syzygii</name>
    <dbReference type="NCBI Taxonomy" id="28097"/>
    <lineage>
        <taxon>Bacteria</taxon>
        <taxon>Pseudomonadati</taxon>
        <taxon>Pseudomonadota</taxon>
        <taxon>Betaproteobacteria</taxon>
        <taxon>Burkholderiales</taxon>
        <taxon>Burkholderiaceae</taxon>
        <taxon>Ralstonia</taxon>
        <taxon>Ralstonia solanacearum species complex</taxon>
    </lineage>
</organism>